<dbReference type="PROSITE" id="PS51371">
    <property type="entry name" value="CBS"/>
    <property type="match status" value="2"/>
</dbReference>
<protein>
    <submittedName>
        <fullName evidence="4">CBS domain-containing protein</fullName>
    </submittedName>
</protein>
<dbReference type="PANTHER" id="PTHR48108:SF34">
    <property type="entry name" value="CBS DOMAIN-CONTAINING PROTEIN YHCV"/>
    <property type="match status" value="1"/>
</dbReference>
<dbReference type="Proteomes" id="UP000297475">
    <property type="component" value="Unassembled WGS sequence"/>
</dbReference>
<feature type="domain" description="CBS" evidence="3">
    <location>
        <begin position="109"/>
        <end position="172"/>
    </location>
</feature>
<accession>A0A4Z0WCW8</accession>
<evidence type="ECO:0000259" key="3">
    <source>
        <dbReference type="PROSITE" id="PS51371"/>
    </source>
</evidence>
<sequence>MKQLPLSRLERQDHLVNPYEFSDWTERSPVLSLMKDFRVHQPHTVHPDADAIEAARLMSMEGVTEKLVTDKDGELVGLLTRDELSEQRILIAQTALDVRRHELTVSDLMRPREDIPVVDYEALQGALVVDLVNTLRETGESHCLVLDRIEHQIRGLISVADIASRLHQPLAVKPKISIAQAVLS</sequence>
<keyword evidence="1" id="KW-0677">Repeat</keyword>
<evidence type="ECO:0000256" key="2">
    <source>
        <dbReference type="PROSITE-ProRule" id="PRU00703"/>
    </source>
</evidence>
<dbReference type="SMART" id="SM00116">
    <property type="entry name" value="CBS"/>
    <property type="match status" value="2"/>
</dbReference>
<proteinExistence type="predicted"/>
<dbReference type="RefSeq" id="WP_135482498.1">
    <property type="nucleotide sequence ID" value="NZ_SRMF01000002.1"/>
</dbReference>
<evidence type="ECO:0000313" key="5">
    <source>
        <dbReference type="Proteomes" id="UP000297475"/>
    </source>
</evidence>
<organism evidence="4 5">
    <name type="scientific">Natronospirillum operosum</name>
    <dbReference type="NCBI Taxonomy" id="2759953"/>
    <lineage>
        <taxon>Bacteria</taxon>
        <taxon>Pseudomonadati</taxon>
        <taxon>Pseudomonadota</taxon>
        <taxon>Gammaproteobacteria</taxon>
        <taxon>Oceanospirillales</taxon>
        <taxon>Natronospirillaceae</taxon>
        <taxon>Natronospirillum</taxon>
    </lineage>
</organism>
<name>A0A4Z0WCW8_9GAMM</name>
<keyword evidence="5" id="KW-1185">Reference proteome</keyword>
<dbReference type="InterPro" id="IPR046342">
    <property type="entry name" value="CBS_dom_sf"/>
</dbReference>
<comment type="caution">
    <text evidence="4">The sequence shown here is derived from an EMBL/GenBank/DDBJ whole genome shotgun (WGS) entry which is preliminary data.</text>
</comment>
<dbReference type="PANTHER" id="PTHR48108">
    <property type="entry name" value="CBS DOMAIN-CONTAINING PROTEIN CBSX2, CHLOROPLASTIC"/>
    <property type="match status" value="1"/>
</dbReference>
<gene>
    <name evidence="4" type="ORF">E4656_07080</name>
</gene>
<dbReference type="AlphaFoldDB" id="A0A4Z0WCW8"/>
<evidence type="ECO:0000256" key="1">
    <source>
        <dbReference type="ARBA" id="ARBA00022737"/>
    </source>
</evidence>
<evidence type="ECO:0000313" key="4">
    <source>
        <dbReference type="EMBL" id="TGG93943.1"/>
    </source>
</evidence>
<dbReference type="InterPro" id="IPR051462">
    <property type="entry name" value="CBS_domain-containing"/>
</dbReference>
<keyword evidence="2" id="KW-0129">CBS domain</keyword>
<feature type="domain" description="CBS" evidence="3">
    <location>
        <begin position="34"/>
        <end position="96"/>
    </location>
</feature>
<dbReference type="OrthoDB" id="5295117at2"/>
<dbReference type="InterPro" id="IPR000644">
    <property type="entry name" value="CBS_dom"/>
</dbReference>
<dbReference type="Pfam" id="PF00571">
    <property type="entry name" value="CBS"/>
    <property type="match status" value="1"/>
</dbReference>
<dbReference type="EMBL" id="SRMF01000002">
    <property type="protein sequence ID" value="TGG93943.1"/>
    <property type="molecule type" value="Genomic_DNA"/>
</dbReference>
<dbReference type="Gene3D" id="3.10.580.10">
    <property type="entry name" value="CBS-domain"/>
    <property type="match status" value="1"/>
</dbReference>
<dbReference type="SUPFAM" id="SSF54631">
    <property type="entry name" value="CBS-domain pair"/>
    <property type="match status" value="1"/>
</dbReference>
<reference evidence="4 5" key="1">
    <citation type="submission" date="2019-04" db="EMBL/GenBank/DDBJ databases">
        <title>Natronospirillum operosus gen. nov., sp. nov., a haloalkaliphilic satellite isolated from decaying biomass of laboratory culture of cyanobacterium Geitlerinema sp. and proposal of Natronospirillaceae fam. nov. and Saccharospirillaceae fam. nov.</title>
        <authorList>
            <person name="Kevbrin V."/>
            <person name="Boltyanskaya Y."/>
            <person name="Koziaeva V."/>
            <person name="Grouzdev D.S."/>
            <person name="Park M."/>
            <person name="Cho J."/>
        </authorList>
    </citation>
    <scope>NUCLEOTIDE SEQUENCE [LARGE SCALE GENOMIC DNA]</scope>
    <source>
        <strain evidence="4 5">G-116</strain>
    </source>
</reference>